<sequence>MAKAALKAAREALNTKNYEEAINLSKKVLLFEPQNYNAHVFLGLGYVSLENYAEAEHAYLEATEIDNKSLLAWQGLWNLYDKKHDLESLQKMTDLICTRLMNNDERERCFTTMNKFQSSAQQYGTPEQKFQALKLLTPEGGTFYDYLEGLVPSVALLYMQMADIQEYLDKTYFDTEVAKRKNRLGAKLNQVMYDVDREIYSSSPLETIYQNIINWSHDEQVRRITESKLLHFFYKQLLLSDLNDKSPWLEKLTSLADDIVTLELPEQLAWSIHLEWADHRSFLELERTELTKYCELFPETPLASALEAFLQTSIGRLLLPSPKKPDNDGEVKASEPEKGQEEAATNEVAVEEESTDGDQVFALFIDCLDANKDSILIHEMFAIHCYHIKDYETLTDLCTRGLDLLQNVYNSFSVTLEKLKLTFSLLLAIAYTHVEVPRYHPQALRLYELVLSSEPANAEALIGRSDIELASDRTEDAVATLQLLLATDTTNFIAHSNLSWCYHLLGQNETALKTIKKCFELCDEQAVTSAQKSELYYRLGTYLWNDGIADEDQIERAFSAFVSSLRANPNFAPAYTSLGFYYEHFHDQVRSTKCYQKAFELDAREFAAAEKLAKEFAASNEWELVELVARRVLTTERSGITRRLRINWHYKALGVVSLNTKNYENAISHFQSALRINARDAHCWSGLGEAYSRSGRYAAALKAFHRAELLNPEDWYTTYMVANIQMDIGEYDEALTLYEDILLNRKNELCVLVSKSKTLVKLANSEYSKGYYARAIQHAEEVIGTCAAIFTINNSYVSPWKSLGDAIQMYANVQKHMHEFPLDKVRAIMTDGKMLKMANSNNVSSLNDFHLDGATVDAALITKCVIVCYNMCLALTAKDAIMLPAAWYNLSVAFFELSKLEGVEYMKVAISCVKQSIKLESKNGDFWSFLGILLAKTGAYRASQHCFIRSLICNEKNAGAWTSLGGLYLQCAEYDLAETAFARAQSIDPDYVQAWLGRAFLSILVADEANVSRVCYHARAISNGNHFSANYWYAYYVFQNVLNTSTVNESEVWDAIYSIGRVISERPRQAHAYYLLTNLLERLGLFERAIAVCTDLGTLLEEDYERTESHEALRKFIDSKLVLGRLYLQSGRFNETIENLSVVSDLLEGEDTDVRLKMQLDLVLGLAHYFTGNLTHALSAFQQTLEESTEDPDVVVLVSKALWAIGDENAKQAAREQLLDALQQHPDMLDLLLCLGAMGVSDGDEAVMEAAQESLEQYVLEHKLNEQECNLILELIHAIYTLQHRDIQRFLQQFVFIHPHLPTAWAALTKTKSTSAYDLAKTLQRILGSYPTSPGDLAFAFRQQMHLGELQKAAFLAPWADKNRLCLLEHRKIEQQKA</sequence>
<dbReference type="STRING" id="402676.B6K539"/>
<name>B6K539_SCHJY</name>
<dbReference type="SUPFAM" id="SSF48452">
    <property type="entry name" value="TPR-like"/>
    <property type="match status" value="4"/>
</dbReference>
<keyword evidence="2 3" id="KW-0802">TPR repeat</keyword>
<feature type="region of interest" description="Disordered" evidence="4">
    <location>
        <begin position="320"/>
        <end position="353"/>
    </location>
</feature>
<dbReference type="GeneID" id="7050447"/>
<dbReference type="InterPro" id="IPR039226">
    <property type="entry name" value="Ski3/TTC37"/>
</dbReference>
<proteinExistence type="predicted"/>
<dbReference type="Gene3D" id="1.25.40.10">
    <property type="entry name" value="Tetratricopeptide repeat domain"/>
    <property type="match status" value="5"/>
</dbReference>
<feature type="repeat" description="TPR" evidence="3">
    <location>
        <begin position="681"/>
        <end position="714"/>
    </location>
</feature>
<dbReference type="OMA" id="CQWELDP"/>
<dbReference type="EMBL" id="KE651167">
    <property type="protein sequence ID" value="EEB08643.1"/>
    <property type="molecule type" value="Genomic_DNA"/>
</dbReference>
<feature type="repeat" description="TPR" evidence="3">
    <location>
        <begin position="958"/>
        <end position="991"/>
    </location>
</feature>
<dbReference type="InterPro" id="IPR011990">
    <property type="entry name" value="TPR-like_helical_dom_sf"/>
</dbReference>
<feature type="repeat" description="TPR" evidence="3">
    <location>
        <begin position="572"/>
        <end position="605"/>
    </location>
</feature>
<dbReference type="GO" id="GO:0055087">
    <property type="term" value="C:Ski complex"/>
    <property type="evidence" value="ECO:0000318"/>
    <property type="project" value="GO_Central"/>
</dbReference>
<dbReference type="PROSITE" id="PS50005">
    <property type="entry name" value="TPR"/>
    <property type="match status" value="5"/>
</dbReference>
<dbReference type="InterPro" id="IPR019734">
    <property type="entry name" value="TPR_rpt"/>
</dbReference>
<dbReference type="eggNOG" id="KOG1127">
    <property type="taxonomic scope" value="Eukaryota"/>
</dbReference>
<dbReference type="Proteomes" id="UP000001744">
    <property type="component" value="Unassembled WGS sequence"/>
</dbReference>
<dbReference type="PANTHER" id="PTHR15704">
    <property type="entry name" value="SUPERKILLER 3 PROTEIN-RELATED"/>
    <property type="match status" value="1"/>
</dbReference>
<dbReference type="VEuPathDB" id="FungiDB:SJAG_03805"/>
<dbReference type="InterPro" id="IPR040962">
    <property type="entry name" value="TPR_22"/>
</dbReference>
<evidence type="ECO:0000256" key="4">
    <source>
        <dbReference type="SAM" id="MobiDB-lite"/>
    </source>
</evidence>
<dbReference type="OrthoDB" id="421075at2759"/>
<feature type="repeat" description="TPR" evidence="3">
    <location>
        <begin position="647"/>
        <end position="680"/>
    </location>
</feature>
<keyword evidence="7" id="KW-1185">Reference proteome</keyword>
<evidence type="ECO:0000313" key="5">
    <source>
        <dbReference type="EMBL" id="EEB08643.1"/>
    </source>
</evidence>
<dbReference type="SMART" id="SM00028">
    <property type="entry name" value="TPR"/>
    <property type="match status" value="15"/>
</dbReference>
<dbReference type="GO" id="GO:0000956">
    <property type="term" value="P:nuclear-transcribed mRNA catabolic process"/>
    <property type="evidence" value="ECO:0000318"/>
    <property type="project" value="GO_Central"/>
</dbReference>
<evidence type="ECO:0000256" key="2">
    <source>
        <dbReference type="ARBA" id="ARBA00022803"/>
    </source>
</evidence>
<reference evidence="5 7" key="1">
    <citation type="journal article" date="2011" name="Science">
        <title>Comparative functional genomics of the fission yeasts.</title>
        <authorList>
            <person name="Rhind N."/>
            <person name="Chen Z."/>
            <person name="Yassour M."/>
            <person name="Thompson D.A."/>
            <person name="Haas B.J."/>
            <person name="Habib N."/>
            <person name="Wapinski I."/>
            <person name="Roy S."/>
            <person name="Lin M.F."/>
            <person name="Heiman D.I."/>
            <person name="Young S.K."/>
            <person name="Furuya K."/>
            <person name="Guo Y."/>
            <person name="Pidoux A."/>
            <person name="Chen H.M."/>
            <person name="Robbertse B."/>
            <person name="Goldberg J.M."/>
            <person name="Aoki K."/>
            <person name="Bayne E.H."/>
            <person name="Berlin A.M."/>
            <person name="Desjardins C.A."/>
            <person name="Dobbs E."/>
            <person name="Dukaj L."/>
            <person name="Fan L."/>
            <person name="FitzGerald M.G."/>
            <person name="French C."/>
            <person name="Gujja S."/>
            <person name="Hansen K."/>
            <person name="Keifenheim D."/>
            <person name="Levin J.Z."/>
            <person name="Mosher R.A."/>
            <person name="Mueller C.A."/>
            <person name="Pfiffner J."/>
            <person name="Priest M."/>
            <person name="Russ C."/>
            <person name="Smialowska A."/>
            <person name="Swoboda P."/>
            <person name="Sykes S.M."/>
            <person name="Vaughn M."/>
            <person name="Vengrova S."/>
            <person name="Yoder R."/>
            <person name="Zeng Q."/>
            <person name="Allshire R."/>
            <person name="Baulcombe D."/>
            <person name="Birren B.W."/>
            <person name="Brown W."/>
            <person name="Ekwall K."/>
            <person name="Kellis M."/>
            <person name="Leatherwood J."/>
            <person name="Levin H."/>
            <person name="Margalit H."/>
            <person name="Martienssen R."/>
            <person name="Nieduszynski C.A."/>
            <person name="Spatafora J.W."/>
            <person name="Friedman N."/>
            <person name="Dalgaard J.Z."/>
            <person name="Baumann P."/>
            <person name="Niki H."/>
            <person name="Regev A."/>
            <person name="Nusbaum C."/>
        </authorList>
    </citation>
    <scope>NUCLEOTIDE SEQUENCE [LARGE SCALE GENOMIC DNA]</scope>
    <source>
        <strain evidence="7">yFS275 / FY16936</strain>
    </source>
</reference>
<dbReference type="Pfam" id="PF18833">
    <property type="entry name" value="TPR_22"/>
    <property type="match status" value="1"/>
</dbReference>
<dbReference type="PANTHER" id="PTHR15704:SF7">
    <property type="entry name" value="SUPERKILLER COMPLEX PROTEIN 3"/>
    <property type="match status" value="1"/>
</dbReference>
<gene>
    <name evidence="6" type="primary">ski3</name>
    <name evidence="5" type="ORF">SJAG_03805</name>
</gene>
<dbReference type="Pfam" id="PF13432">
    <property type="entry name" value="TPR_16"/>
    <property type="match status" value="2"/>
</dbReference>
<organism evidence="5 7">
    <name type="scientific">Schizosaccharomyces japonicus (strain yFS275 / FY16936)</name>
    <name type="common">Fission yeast</name>
    <dbReference type="NCBI Taxonomy" id="402676"/>
    <lineage>
        <taxon>Eukaryota</taxon>
        <taxon>Fungi</taxon>
        <taxon>Dikarya</taxon>
        <taxon>Ascomycota</taxon>
        <taxon>Taphrinomycotina</taxon>
        <taxon>Schizosaccharomycetes</taxon>
        <taxon>Schizosaccharomycetales</taxon>
        <taxon>Schizosaccharomycetaceae</taxon>
        <taxon>Schizosaccharomyces</taxon>
    </lineage>
</organism>
<protein>
    <submittedName>
        <fullName evidence="5">Ski complex TPR repeat subunit Ski3</fullName>
    </submittedName>
</protein>
<dbReference type="Pfam" id="PF13181">
    <property type="entry name" value="TPR_8"/>
    <property type="match status" value="2"/>
</dbReference>
<evidence type="ECO:0000256" key="1">
    <source>
        <dbReference type="ARBA" id="ARBA00022737"/>
    </source>
</evidence>
<evidence type="ECO:0000313" key="6">
    <source>
        <dbReference type="JaponicusDB" id="SJAG_03805"/>
    </source>
</evidence>
<keyword evidence="1" id="KW-0677">Repeat</keyword>
<dbReference type="HOGENOM" id="CLU_001688_2_0_1"/>
<feature type="repeat" description="TPR" evidence="3">
    <location>
        <begin position="36"/>
        <end position="69"/>
    </location>
</feature>
<evidence type="ECO:0000313" key="7">
    <source>
        <dbReference type="Proteomes" id="UP000001744"/>
    </source>
</evidence>
<dbReference type="JaponicusDB" id="SJAG_03805">
    <property type="gene designation" value="ski3"/>
</dbReference>
<feature type="compositionally biased region" description="Basic and acidic residues" evidence="4">
    <location>
        <begin position="323"/>
        <end position="341"/>
    </location>
</feature>
<evidence type="ECO:0000256" key="3">
    <source>
        <dbReference type="PROSITE-ProRule" id="PRU00339"/>
    </source>
</evidence>
<dbReference type="RefSeq" id="XP_002174936.1">
    <property type="nucleotide sequence ID" value="XM_002174900.2"/>
</dbReference>
<accession>B6K539</accession>